<dbReference type="SMART" id="SM00326">
    <property type="entry name" value="SH3"/>
    <property type="match status" value="1"/>
</dbReference>
<dbReference type="InParanoid" id="A0A7N8XHZ9"/>
<dbReference type="Gene3D" id="2.30.30.40">
    <property type="entry name" value="SH3 Domains"/>
    <property type="match status" value="1"/>
</dbReference>
<dbReference type="PANTHER" id="PTHR10460:SF60">
    <property type="entry name" value="ABI GENE FAMILY MEMBER 3"/>
    <property type="match status" value="1"/>
</dbReference>
<dbReference type="GeneID" id="113140948"/>
<evidence type="ECO:0000256" key="3">
    <source>
        <dbReference type="ARBA" id="ARBA00004510"/>
    </source>
</evidence>
<feature type="domain" description="SH3" evidence="13">
    <location>
        <begin position="389"/>
        <end position="447"/>
    </location>
</feature>
<dbReference type="InterPro" id="IPR000727">
    <property type="entry name" value="T_SNARE_dom"/>
</dbReference>
<feature type="region of interest" description="Disordered" evidence="12">
    <location>
        <begin position="163"/>
        <end position="368"/>
    </location>
</feature>
<dbReference type="InterPro" id="IPR028455">
    <property type="entry name" value="ABI3_SH3"/>
</dbReference>
<dbReference type="PRINTS" id="PR00452">
    <property type="entry name" value="SH3DOMAIN"/>
</dbReference>
<reference evidence="15" key="2">
    <citation type="submission" date="2025-09" db="UniProtKB">
        <authorList>
            <consortium name="Ensembl"/>
        </authorList>
    </citation>
    <scope>IDENTIFICATION</scope>
</reference>
<name>A0A7N8XHZ9_9TELE</name>
<dbReference type="Proteomes" id="UP000261640">
    <property type="component" value="Unplaced"/>
</dbReference>
<dbReference type="RefSeq" id="XP_026180875.1">
    <property type="nucleotide sequence ID" value="XM_026325090.1"/>
</dbReference>
<dbReference type="RefSeq" id="XP_026180874.1">
    <property type="nucleotide sequence ID" value="XM_026325089.2"/>
</dbReference>
<evidence type="ECO:0000313" key="16">
    <source>
        <dbReference type="Proteomes" id="UP000261640"/>
    </source>
</evidence>
<keyword evidence="8" id="KW-0175">Coiled coil</keyword>
<evidence type="ECO:0000259" key="14">
    <source>
        <dbReference type="PROSITE" id="PS50192"/>
    </source>
</evidence>
<feature type="compositionally biased region" description="Pro residues" evidence="12">
    <location>
        <begin position="132"/>
        <end position="146"/>
    </location>
</feature>
<dbReference type="GO" id="GO:0030027">
    <property type="term" value="C:lamellipodium"/>
    <property type="evidence" value="ECO:0007669"/>
    <property type="project" value="UniProtKB-SubCell"/>
</dbReference>
<evidence type="ECO:0000313" key="15">
    <source>
        <dbReference type="Ensembl" id="ENSMAMP00000051254.1"/>
    </source>
</evidence>
<comment type="subcellular location">
    <subcellularLocation>
        <location evidence="2">Cell projection</location>
        <location evidence="2">Filopodium</location>
    </subcellularLocation>
    <subcellularLocation>
        <location evidence="3">Cell projection</location>
        <location evidence="3">Lamellipodium</location>
    </subcellularLocation>
    <subcellularLocation>
        <location evidence="1">Cytoplasm</location>
        <location evidence="1">Cytoskeleton</location>
    </subcellularLocation>
</comment>
<evidence type="ECO:0000256" key="10">
    <source>
        <dbReference type="ARBA" id="ARBA00023273"/>
    </source>
</evidence>
<dbReference type="FunFam" id="2.30.30.40:FF:000002">
    <property type="entry name" value="abl interactor 1 isoform X1"/>
    <property type="match status" value="1"/>
</dbReference>
<evidence type="ECO:0000256" key="9">
    <source>
        <dbReference type="ARBA" id="ARBA00023212"/>
    </source>
</evidence>
<proteinExistence type="inferred from homology"/>
<evidence type="ECO:0000256" key="5">
    <source>
        <dbReference type="ARBA" id="ARBA00022443"/>
    </source>
</evidence>
<keyword evidence="10" id="KW-0966">Cell projection</keyword>
<dbReference type="GeneTree" id="ENSGT00940000154811"/>
<keyword evidence="7" id="KW-0597">Phosphoprotein</keyword>
<dbReference type="GO" id="GO:0031209">
    <property type="term" value="C:SCAR complex"/>
    <property type="evidence" value="ECO:0007669"/>
    <property type="project" value="TreeGrafter"/>
</dbReference>
<evidence type="ECO:0000256" key="2">
    <source>
        <dbReference type="ARBA" id="ARBA00004486"/>
    </source>
</evidence>
<dbReference type="AlphaFoldDB" id="A0A7N8XHZ9"/>
<dbReference type="InterPro" id="IPR028457">
    <property type="entry name" value="ABI"/>
</dbReference>
<dbReference type="InterPro" id="IPR001452">
    <property type="entry name" value="SH3_domain"/>
</dbReference>
<dbReference type="RefSeq" id="XP_026180873.1">
    <property type="nucleotide sequence ID" value="XM_026325088.1"/>
</dbReference>
<dbReference type="Ensembl" id="ENSMAMT00000060476.1">
    <property type="protein sequence ID" value="ENSMAMP00000051254.1"/>
    <property type="gene ID" value="ENSMAMG00000028708.1"/>
</dbReference>
<dbReference type="InterPro" id="IPR012849">
    <property type="entry name" value="Abl-interactor_HHR_dom"/>
</dbReference>
<comment type="similarity">
    <text evidence="4">Belongs to the ABI family.</text>
</comment>
<feature type="compositionally biased region" description="Pro residues" evidence="12">
    <location>
        <begin position="271"/>
        <end position="281"/>
    </location>
</feature>
<organism evidence="15 16">
    <name type="scientific">Mastacembelus armatus</name>
    <name type="common">zig-zag eel</name>
    <dbReference type="NCBI Taxonomy" id="205130"/>
    <lineage>
        <taxon>Eukaryota</taxon>
        <taxon>Metazoa</taxon>
        <taxon>Chordata</taxon>
        <taxon>Craniata</taxon>
        <taxon>Vertebrata</taxon>
        <taxon>Euteleostomi</taxon>
        <taxon>Actinopterygii</taxon>
        <taxon>Neopterygii</taxon>
        <taxon>Teleostei</taxon>
        <taxon>Neoteleostei</taxon>
        <taxon>Acanthomorphata</taxon>
        <taxon>Anabantaria</taxon>
        <taxon>Synbranchiformes</taxon>
        <taxon>Mastacembelidae</taxon>
        <taxon>Mastacembelus</taxon>
    </lineage>
</organism>
<evidence type="ECO:0000256" key="8">
    <source>
        <dbReference type="ARBA" id="ARBA00023054"/>
    </source>
</evidence>
<keyword evidence="6" id="KW-0963">Cytoplasm</keyword>
<evidence type="ECO:0000256" key="6">
    <source>
        <dbReference type="ARBA" id="ARBA00022490"/>
    </source>
</evidence>
<dbReference type="GO" id="GO:0001764">
    <property type="term" value="P:neuron migration"/>
    <property type="evidence" value="ECO:0007669"/>
    <property type="project" value="TreeGrafter"/>
</dbReference>
<feature type="compositionally biased region" description="Pro residues" evidence="12">
    <location>
        <begin position="187"/>
        <end position="197"/>
    </location>
</feature>
<evidence type="ECO:0000256" key="7">
    <source>
        <dbReference type="ARBA" id="ARBA00022553"/>
    </source>
</evidence>
<dbReference type="InterPro" id="IPR036028">
    <property type="entry name" value="SH3-like_dom_sf"/>
</dbReference>
<dbReference type="RefSeq" id="XP_026180876.1">
    <property type="nucleotide sequence ID" value="XM_026325091.1"/>
</dbReference>
<dbReference type="CDD" id="cd11826">
    <property type="entry name" value="SH3_Abi"/>
    <property type="match status" value="1"/>
</dbReference>
<protein>
    <submittedName>
        <fullName evidence="15">ABI family, member 3a</fullName>
    </submittedName>
</protein>
<feature type="compositionally biased region" description="Pro residues" evidence="12">
    <location>
        <begin position="337"/>
        <end position="346"/>
    </location>
</feature>
<reference evidence="15" key="1">
    <citation type="submission" date="2025-08" db="UniProtKB">
        <authorList>
            <consortium name="Ensembl"/>
        </authorList>
    </citation>
    <scope>IDENTIFICATION</scope>
</reference>
<keyword evidence="5 11" id="KW-0728">SH3 domain</keyword>
<dbReference type="PRINTS" id="PR00499">
    <property type="entry name" value="P67PHOX"/>
</dbReference>
<evidence type="ECO:0000256" key="1">
    <source>
        <dbReference type="ARBA" id="ARBA00004245"/>
    </source>
</evidence>
<evidence type="ECO:0000256" key="12">
    <source>
        <dbReference type="SAM" id="MobiDB-lite"/>
    </source>
</evidence>
<evidence type="ECO:0000256" key="11">
    <source>
        <dbReference type="PROSITE-ProRule" id="PRU00192"/>
    </source>
</evidence>
<dbReference type="PANTHER" id="PTHR10460">
    <property type="entry name" value="ABL INTERACTOR FAMILY MEMBER"/>
    <property type="match status" value="1"/>
</dbReference>
<dbReference type="GO" id="GO:0005856">
    <property type="term" value="C:cytoskeleton"/>
    <property type="evidence" value="ECO:0007669"/>
    <property type="project" value="UniProtKB-SubCell"/>
</dbReference>
<evidence type="ECO:0000256" key="4">
    <source>
        <dbReference type="ARBA" id="ARBA00010020"/>
    </source>
</evidence>
<dbReference type="PROSITE" id="PS50192">
    <property type="entry name" value="T_SNARE"/>
    <property type="match status" value="1"/>
</dbReference>
<keyword evidence="9" id="KW-0206">Cytoskeleton</keyword>
<dbReference type="GO" id="GO:0030175">
    <property type="term" value="C:filopodium"/>
    <property type="evidence" value="ECO:0007669"/>
    <property type="project" value="UniProtKB-SubCell"/>
</dbReference>
<feature type="region of interest" description="Disordered" evidence="12">
    <location>
        <begin position="127"/>
        <end position="150"/>
    </location>
</feature>
<dbReference type="CTD" id="767807"/>
<dbReference type="Pfam" id="PF14604">
    <property type="entry name" value="SH3_9"/>
    <property type="match status" value="1"/>
</dbReference>
<dbReference type="GO" id="GO:0017124">
    <property type="term" value="F:SH3 domain binding"/>
    <property type="evidence" value="ECO:0007669"/>
    <property type="project" value="TreeGrafter"/>
</dbReference>
<dbReference type="Pfam" id="PF07815">
    <property type="entry name" value="Abi_HHR"/>
    <property type="match status" value="1"/>
</dbReference>
<evidence type="ECO:0000259" key="13">
    <source>
        <dbReference type="PROSITE" id="PS50002"/>
    </source>
</evidence>
<feature type="compositionally biased region" description="Low complexity" evidence="12">
    <location>
        <begin position="282"/>
        <end position="291"/>
    </location>
</feature>
<sequence>MKDENFKDQVMKILQEAPSARNALLENYSNLLQVAEYCQSNYIQSGDGSMKALEETKHFTTQSLASVAYQISTLAKSVLTLLDAQTNQLRHMESSINLIGQTVEMHKEKVSRREIGVFTAVRRVPRSHKILPPQPPAGTQPRPPYSRRPINYQQLDDLGHGMKVSGKQSDRTGTIRKHGASIRSNKPPEPVQCPVAPPVSGSSFGKPVAPPTIPTSWQAPPESDIITTLLDDAPPPPSTANEMPPQDDEVMNSSVLPPPPPPPNLSAEMVTPPPPPPPLPSETPTSHSSLLPAPPPAPPISLETVVEENSYPAPSPPPPPCDDDGFPPLSNDNSELPAPPPPPPPSQDIDDLEIPAPPPPLPLDNDGGFDDIMPPLPPPIDYDTSAPPSYLEKVVALYSYEAMKPDDLSFTEGNIIYLTHRHDNGWCEGFLNGNHGFFPENYVQSCG</sequence>
<dbReference type="SUPFAM" id="SSF50044">
    <property type="entry name" value="SH3-domain"/>
    <property type="match status" value="1"/>
</dbReference>
<feature type="domain" description="T-SNARE coiled-coil homology" evidence="14">
    <location>
        <begin position="51"/>
        <end position="113"/>
    </location>
</feature>
<accession>A0A7N8XHZ9</accession>
<dbReference type="RefSeq" id="XP_026180877.1">
    <property type="nucleotide sequence ID" value="XM_026325092.1"/>
</dbReference>
<dbReference type="GO" id="GO:0035591">
    <property type="term" value="F:signaling adaptor activity"/>
    <property type="evidence" value="ECO:0007669"/>
    <property type="project" value="TreeGrafter"/>
</dbReference>
<dbReference type="Gene3D" id="6.10.140.1620">
    <property type="match status" value="1"/>
</dbReference>
<dbReference type="PROSITE" id="PS50002">
    <property type="entry name" value="SH3"/>
    <property type="match status" value="1"/>
</dbReference>
<keyword evidence="16" id="KW-1185">Reference proteome</keyword>